<dbReference type="CDD" id="cd14016">
    <property type="entry name" value="STKc_CK1"/>
    <property type="match status" value="1"/>
</dbReference>
<protein>
    <recommendedName>
        <fullName evidence="1">non-specific serine/threonine protein kinase</fullName>
        <ecNumber evidence="1">2.7.11.1</ecNumber>
    </recommendedName>
</protein>
<dbReference type="OrthoDB" id="5800476at2759"/>
<keyword evidence="5" id="KW-0723">Serine/threonine-protein kinase</keyword>
<proteinExistence type="evidence at transcript level"/>
<dbReference type="GO" id="GO:0004674">
    <property type="term" value="F:protein serine/threonine kinase activity"/>
    <property type="evidence" value="ECO:0007669"/>
    <property type="project" value="UniProtKB-KW"/>
</dbReference>
<dbReference type="InterPro" id="IPR008271">
    <property type="entry name" value="Ser/Thr_kinase_AS"/>
</dbReference>
<dbReference type="GO" id="GO:0005524">
    <property type="term" value="F:ATP binding"/>
    <property type="evidence" value="ECO:0007669"/>
    <property type="project" value="UniProtKB-UniRule"/>
</dbReference>
<evidence type="ECO:0000256" key="3">
    <source>
        <dbReference type="ARBA" id="ARBA00022840"/>
    </source>
</evidence>
<dbReference type="EC" id="2.7.11.1" evidence="1"/>
<evidence type="ECO:0000313" key="7">
    <source>
        <dbReference type="EMBL" id="ADD38683.1"/>
    </source>
</evidence>
<dbReference type="EMBL" id="BT121753">
    <property type="protein sequence ID" value="ADD38683.1"/>
    <property type="molecule type" value="mRNA"/>
</dbReference>
<dbReference type="InterPro" id="IPR050235">
    <property type="entry name" value="CK1_Ser-Thr_kinase"/>
</dbReference>
<keyword evidence="7" id="KW-0808">Transferase</keyword>
<dbReference type="PANTHER" id="PTHR11909">
    <property type="entry name" value="CASEIN KINASE-RELATED"/>
    <property type="match status" value="1"/>
</dbReference>
<dbReference type="PROSITE" id="PS00108">
    <property type="entry name" value="PROTEIN_KINASE_ST"/>
    <property type="match status" value="1"/>
</dbReference>
<evidence type="ECO:0000256" key="4">
    <source>
        <dbReference type="PROSITE-ProRule" id="PRU10141"/>
    </source>
</evidence>
<dbReference type="FunFam" id="1.10.510.10:FF:001190">
    <property type="entry name" value="Uncharacterized protein"/>
    <property type="match status" value="1"/>
</dbReference>
<dbReference type="InterPro" id="IPR011009">
    <property type="entry name" value="Kinase-like_dom_sf"/>
</dbReference>
<reference evidence="7" key="1">
    <citation type="submission" date="2010-03" db="EMBL/GenBank/DDBJ databases">
        <title>Atlantic Lepeophtheirus salmonis ESTs and full-length cDNAs.</title>
        <authorList>
            <person name="Yasuike M."/>
            <person name="von Schalburg K."/>
            <person name="Cooper G."/>
            <person name="Leong J."/>
            <person name="Nilsen F."/>
            <person name="Jones S.R.M."/>
            <person name="Koop B.F."/>
        </authorList>
    </citation>
    <scope>NUCLEOTIDE SEQUENCE</scope>
    <source>
        <strain evidence="7">Atlantic form</strain>
        <tissue evidence="7">Mixed tissue</tissue>
    </source>
</reference>
<evidence type="ECO:0000256" key="2">
    <source>
        <dbReference type="ARBA" id="ARBA00022741"/>
    </source>
</evidence>
<accession>D3PJE7</accession>
<dbReference type="PROSITE" id="PS50011">
    <property type="entry name" value="PROTEIN_KINASE_DOM"/>
    <property type="match status" value="1"/>
</dbReference>
<evidence type="ECO:0000256" key="5">
    <source>
        <dbReference type="RuleBase" id="RU000304"/>
    </source>
</evidence>
<dbReference type="Pfam" id="PF00069">
    <property type="entry name" value="Pkinase"/>
    <property type="match status" value="1"/>
</dbReference>
<keyword evidence="7" id="KW-0418">Kinase</keyword>
<keyword evidence="2 4" id="KW-0547">Nucleotide-binding</keyword>
<feature type="domain" description="Protein kinase" evidence="6">
    <location>
        <begin position="18"/>
        <end position="289"/>
    </location>
</feature>
<dbReference type="SUPFAM" id="SSF56112">
    <property type="entry name" value="Protein kinase-like (PK-like)"/>
    <property type="match status" value="1"/>
</dbReference>
<evidence type="ECO:0000256" key="1">
    <source>
        <dbReference type="ARBA" id="ARBA00012513"/>
    </source>
</evidence>
<dbReference type="AlphaFoldDB" id="D3PJE7"/>
<keyword evidence="3 4" id="KW-0067">ATP-binding</keyword>
<dbReference type="InterPro" id="IPR017441">
    <property type="entry name" value="Protein_kinase_ATP_BS"/>
</dbReference>
<name>D3PJE7_LEPSM</name>
<gene>
    <name evidence="7" type="primary">KC1</name>
</gene>
<dbReference type="SMART" id="SM00220">
    <property type="entry name" value="S_TKc"/>
    <property type="match status" value="1"/>
</dbReference>
<comment type="similarity">
    <text evidence="5">Belongs to the protein kinase superfamily.</text>
</comment>
<sequence length="311" mass="36518">MSDGLGISEEEFCVNRIWRLNYQIGAGSFGKIFHAVNKRTNEEAAVKMEACRNTSTHLKEEYHLLRKLDNSVGIPRVYWYGKDGEQNLYNALVMEFLGPSLEELLAYCKGKFSVKTVSMLGEQMISRLETIHQFGMVHRDIKPDNFVMGTNKNMHTVYLIDLGLSKYYIDPKTKEHQPFKEFRNLTGTPRFCSINAHCGYEQSRRDDLESLAYVMIYYLRGSLPWQGLPAESKREKYRKIYKTKLGVRPDALCNGLPEEFSKFLSYARSMTFDEEPRYRYLYGLVKQVLQKRRLKYDYNYDWMPEIAEKNE</sequence>
<feature type="binding site" evidence="4">
    <location>
        <position position="47"/>
    </location>
    <ligand>
        <name>ATP</name>
        <dbReference type="ChEBI" id="CHEBI:30616"/>
    </ligand>
</feature>
<organism evidence="7">
    <name type="scientific">Lepeophtheirus salmonis</name>
    <name type="common">Salmon louse</name>
    <name type="synonym">Caligus salmonis</name>
    <dbReference type="NCBI Taxonomy" id="72036"/>
    <lineage>
        <taxon>Eukaryota</taxon>
        <taxon>Metazoa</taxon>
        <taxon>Ecdysozoa</taxon>
        <taxon>Arthropoda</taxon>
        <taxon>Crustacea</taxon>
        <taxon>Multicrustacea</taxon>
        <taxon>Hexanauplia</taxon>
        <taxon>Copepoda</taxon>
        <taxon>Siphonostomatoida</taxon>
        <taxon>Caligidae</taxon>
        <taxon>Lepeophtheirus</taxon>
    </lineage>
</organism>
<dbReference type="PROSITE" id="PS00107">
    <property type="entry name" value="PROTEIN_KINASE_ATP"/>
    <property type="match status" value="1"/>
</dbReference>
<evidence type="ECO:0000259" key="6">
    <source>
        <dbReference type="PROSITE" id="PS50011"/>
    </source>
</evidence>
<dbReference type="Gene3D" id="1.10.510.10">
    <property type="entry name" value="Transferase(Phosphotransferase) domain 1"/>
    <property type="match status" value="1"/>
</dbReference>
<dbReference type="InterPro" id="IPR000719">
    <property type="entry name" value="Prot_kinase_dom"/>
</dbReference>